<dbReference type="Gene3D" id="2.40.170.20">
    <property type="entry name" value="TonB-dependent receptor, beta-barrel domain"/>
    <property type="match status" value="1"/>
</dbReference>
<evidence type="ECO:0000256" key="7">
    <source>
        <dbReference type="ARBA" id="ARBA00023065"/>
    </source>
</evidence>
<dbReference type="Gene3D" id="2.170.130.10">
    <property type="entry name" value="TonB-dependent receptor, plug domain"/>
    <property type="match status" value="1"/>
</dbReference>
<dbReference type="EMBL" id="LFNG01000015">
    <property type="protein sequence ID" value="KMQ70638.1"/>
    <property type="molecule type" value="Genomic_DNA"/>
</dbReference>
<keyword evidence="8" id="KW-0798">TonB box</keyword>
<evidence type="ECO:0000256" key="11">
    <source>
        <dbReference type="PROSITE-ProRule" id="PRU01360"/>
    </source>
</evidence>
<evidence type="ECO:0000256" key="6">
    <source>
        <dbReference type="ARBA" id="ARBA00023004"/>
    </source>
</evidence>
<evidence type="ECO:0000313" key="14">
    <source>
        <dbReference type="Proteomes" id="UP000035900"/>
    </source>
</evidence>
<dbReference type="Proteomes" id="UP000035900">
    <property type="component" value="Unassembled WGS sequence"/>
</dbReference>
<keyword evidence="2 11" id="KW-0813">Transport</keyword>
<reference evidence="13 14" key="1">
    <citation type="journal article" date="2004" name="Int. J. Syst. Evol. Microbiol.">
        <title>Kaistella koreensis gen. nov., sp. nov., a novel member of the Chryseobacterium-Bergeyella-Riemerella branch.</title>
        <authorList>
            <person name="Kim M.K."/>
            <person name="Im W.T."/>
            <person name="Shin Y.K."/>
            <person name="Lim J.H."/>
            <person name="Kim S.H."/>
            <person name="Lee B.C."/>
            <person name="Park M.Y."/>
            <person name="Lee K.Y."/>
            <person name="Lee S.T."/>
        </authorList>
    </citation>
    <scope>NUCLEOTIDE SEQUENCE [LARGE SCALE GENOMIC DNA]</scope>
    <source>
        <strain evidence="13 14">CCUG 49689</strain>
    </source>
</reference>
<dbReference type="AlphaFoldDB" id="A0A0J7IWG2"/>
<organism evidence="13 14">
    <name type="scientific">Chryseobacterium koreense CCUG 49689</name>
    <dbReference type="NCBI Taxonomy" id="1304281"/>
    <lineage>
        <taxon>Bacteria</taxon>
        <taxon>Pseudomonadati</taxon>
        <taxon>Bacteroidota</taxon>
        <taxon>Flavobacteriia</taxon>
        <taxon>Flavobacteriales</taxon>
        <taxon>Weeksellaceae</taxon>
        <taxon>Chryseobacterium group</taxon>
        <taxon>Chryseobacterium</taxon>
    </lineage>
</organism>
<dbReference type="PATRIC" id="fig|1304281.5.peg.2423"/>
<gene>
    <name evidence="13" type="ORF">ACM44_11290</name>
</gene>
<evidence type="ECO:0000256" key="5">
    <source>
        <dbReference type="ARBA" id="ARBA00022692"/>
    </source>
</evidence>
<keyword evidence="9 11" id="KW-0472">Membrane</keyword>
<sequence>MNKTLSIVAIFAATFLCAQQEQMIDTVQISGRTKVKKERAEFKRHGQSTETLSEYELSRNNSAFVEQTLNTMAGVQVDKRTNLGGQRVVVRGYGNDQKFNNWGTKFYLNSVPLTNADGVTLLEDIDFSLINNIEVVKGPAATMYGGGVGGAVRFYMRPEITKGVSLSEKIAAGSFGLLQSNTRVDAVGDHYSVMLNYGHLESDGYRPRGSSLKNNYAFLGTFKLNPKQSLTVYASHNFSNEGVSGQISYADYYAGIDNGNYAYAKKNAGNKFISDRVTVSHHWNILPNFSNMTSVYYSNLDANRIAAGAYEQSMNPNYGFRSTFSLKNKIGEDFQNSVEAGVEYTDSRSLVTNYRFTGTNDAVPNQVQDLAKGGSYFKNINRAYTVFAIERLTYVPYDMSLLVGVSGNSLQYERLDLLAMPGLVPNYNKDLSFQKNFSTVFTPHFALQKTWHNQIFNLSYSEGYNAPSAATAFIAGTGKANDDLKPERAQMWDFSIHGLLEHTHLDYQVSVFRIDVKDKLTQLSGGNYNYWANTGSQKNQGLELSLGYVYHPKNSFLSSIRPVVDLSYYDFKYKDFKTMTGGVLQDYSHMSVVGVPRTKFTVGLDFDTHFGIYLLNTFSYLDKVYTDFNNFNPQNPNPYVDGFTQYNAKLGYKHSFGKFDLDAYIAGNNLTSQINYTFLFLGNNVKDSDPGSQYYGVATTDVNPGPSKAYFFGGLNLKYRF</sequence>
<proteinExistence type="inferred from homology"/>
<evidence type="ECO:0000256" key="1">
    <source>
        <dbReference type="ARBA" id="ARBA00004571"/>
    </source>
</evidence>
<accession>A0A0J7IWG2</accession>
<dbReference type="RefSeq" id="WP_048500152.1">
    <property type="nucleotide sequence ID" value="NZ_LFNG01000015.1"/>
</dbReference>
<dbReference type="SUPFAM" id="SSF56935">
    <property type="entry name" value="Porins"/>
    <property type="match status" value="1"/>
</dbReference>
<keyword evidence="4" id="KW-0410">Iron transport</keyword>
<dbReference type="STRING" id="1304281.ACM44_11290"/>
<keyword evidence="13" id="KW-0675">Receptor</keyword>
<evidence type="ECO:0000313" key="13">
    <source>
        <dbReference type="EMBL" id="KMQ70638.1"/>
    </source>
</evidence>
<evidence type="ECO:0000256" key="8">
    <source>
        <dbReference type="ARBA" id="ARBA00023077"/>
    </source>
</evidence>
<evidence type="ECO:0000256" key="4">
    <source>
        <dbReference type="ARBA" id="ARBA00022496"/>
    </source>
</evidence>
<dbReference type="InterPro" id="IPR039426">
    <property type="entry name" value="TonB-dep_rcpt-like"/>
</dbReference>
<comment type="caution">
    <text evidence="13">The sequence shown here is derived from an EMBL/GenBank/DDBJ whole genome shotgun (WGS) entry which is preliminary data.</text>
</comment>
<evidence type="ECO:0000256" key="9">
    <source>
        <dbReference type="ARBA" id="ARBA00023136"/>
    </source>
</evidence>
<dbReference type="InterPro" id="IPR012910">
    <property type="entry name" value="Plug_dom"/>
</dbReference>
<keyword evidence="14" id="KW-1185">Reference proteome</keyword>
<keyword evidence="5 11" id="KW-0812">Transmembrane</keyword>
<name>A0A0J7IWG2_9FLAO</name>
<dbReference type="PANTHER" id="PTHR32552">
    <property type="entry name" value="FERRICHROME IRON RECEPTOR-RELATED"/>
    <property type="match status" value="1"/>
</dbReference>
<keyword evidence="7" id="KW-0406">Ion transport</keyword>
<evidence type="ECO:0000259" key="12">
    <source>
        <dbReference type="Pfam" id="PF07715"/>
    </source>
</evidence>
<dbReference type="Pfam" id="PF07715">
    <property type="entry name" value="Plug"/>
    <property type="match status" value="1"/>
</dbReference>
<dbReference type="OrthoDB" id="9782587at2"/>
<feature type="domain" description="TonB-dependent receptor plug" evidence="12">
    <location>
        <begin position="46"/>
        <end position="150"/>
    </location>
</feature>
<dbReference type="PROSITE" id="PS52016">
    <property type="entry name" value="TONB_DEPENDENT_REC_3"/>
    <property type="match status" value="1"/>
</dbReference>
<dbReference type="InterPro" id="IPR036942">
    <property type="entry name" value="Beta-barrel_TonB_sf"/>
</dbReference>
<dbReference type="GO" id="GO:0006826">
    <property type="term" value="P:iron ion transport"/>
    <property type="evidence" value="ECO:0007669"/>
    <property type="project" value="UniProtKB-KW"/>
</dbReference>
<comment type="subcellular location">
    <subcellularLocation>
        <location evidence="1 11">Cell outer membrane</location>
        <topology evidence="1 11">Multi-pass membrane protein</topology>
    </subcellularLocation>
</comment>
<evidence type="ECO:0000256" key="10">
    <source>
        <dbReference type="ARBA" id="ARBA00023237"/>
    </source>
</evidence>
<keyword evidence="3 11" id="KW-1134">Transmembrane beta strand</keyword>
<dbReference type="InterPro" id="IPR037066">
    <property type="entry name" value="Plug_dom_sf"/>
</dbReference>
<comment type="similarity">
    <text evidence="11">Belongs to the TonB-dependent receptor family.</text>
</comment>
<dbReference type="GO" id="GO:0009279">
    <property type="term" value="C:cell outer membrane"/>
    <property type="evidence" value="ECO:0007669"/>
    <property type="project" value="UniProtKB-SubCell"/>
</dbReference>
<keyword evidence="6" id="KW-0408">Iron</keyword>
<protein>
    <submittedName>
        <fullName evidence="13">TonB-dependent receptor</fullName>
    </submittedName>
</protein>
<evidence type="ECO:0000256" key="3">
    <source>
        <dbReference type="ARBA" id="ARBA00022452"/>
    </source>
</evidence>
<keyword evidence="10 11" id="KW-0998">Cell outer membrane</keyword>
<evidence type="ECO:0000256" key="2">
    <source>
        <dbReference type="ARBA" id="ARBA00022448"/>
    </source>
</evidence>
<dbReference type="PANTHER" id="PTHR32552:SF81">
    <property type="entry name" value="TONB-DEPENDENT OUTER MEMBRANE RECEPTOR"/>
    <property type="match status" value="1"/>
</dbReference>